<keyword evidence="8" id="KW-1185">Reference proteome</keyword>
<accession>A0ABT8KP40</accession>
<feature type="transmembrane region" description="Helical" evidence="5">
    <location>
        <begin position="89"/>
        <end position="109"/>
    </location>
</feature>
<dbReference type="Proteomes" id="UP001172082">
    <property type="component" value="Unassembled WGS sequence"/>
</dbReference>
<evidence type="ECO:0000256" key="3">
    <source>
        <dbReference type="ARBA" id="ARBA00022989"/>
    </source>
</evidence>
<organism evidence="7 8">
    <name type="scientific">Splendidivirga corallicola</name>
    <dbReference type="NCBI Taxonomy" id="3051826"/>
    <lineage>
        <taxon>Bacteria</taxon>
        <taxon>Pseudomonadati</taxon>
        <taxon>Bacteroidota</taxon>
        <taxon>Cytophagia</taxon>
        <taxon>Cytophagales</taxon>
        <taxon>Splendidivirgaceae</taxon>
        <taxon>Splendidivirga</taxon>
    </lineage>
</organism>
<feature type="domain" description="Methylamine utilisation protein MauE" evidence="6">
    <location>
        <begin position="17"/>
        <end position="105"/>
    </location>
</feature>
<keyword evidence="4 5" id="KW-0472">Membrane</keyword>
<feature type="transmembrane region" description="Helical" evidence="5">
    <location>
        <begin position="152"/>
        <end position="170"/>
    </location>
</feature>
<evidence type="ECO:0000256" key="1">
    <source>
        <dbReference type="ARBA" id="ARBA00004141"/>
    </source>
</evidence>
<keyword evidence="3 5" id="KW-1133">Transmembrane helix</keyword>
<name>A0ABT8KP40_9BACT</name>
<comment type="caution">
    <text evidence="7">The sequence shown here is derived from an EMBL/GenBank/DDBJ whole genome shotgun (WGS) entry which is preliminary data.</text>
</comment>
<evidence type="ECO:0000259" key="6">
    <source>
        <dbReference type="Pfam" id="PF07291"/>
    </source>
</evidence>
<proteinExistence type="predicted"/>
<dbReference type="RefSeq" id="WP_346751825.1">
    <property type="nucleotide sequence ID" value="NZ_JAUJEA010000003.1"/>
</dbReference>
<gene>
    <name evidence="7" type="ORF">QQ008_10500</name>
</gene>
<dbReference type="EMBL" id="JAUJEA010000003">
    <property type="protein sequence ID" value="MDN5201797.1"/>
    <property type="molecule type" value="Genomic_DNA"/>
</dbReference>
<reference evidence="7" key="1">
    <citation type="submission" date="2023-06" db="EMBL/GenBank/DDBJ databases">
        <title>Genomic of Parafulvivirga corallium.</title>
        <authorList>
            <person name="Wang G."/>
        </authorList>
    </citation>
    <scope>NUCLEOTIDE SEQUENCE</scope>
    <source>
        <strain evidence="7">BMA10</strain>
    </source>
</reference>
<evidence type="ECO:0000256" key="2">
    <source>
        <dbReference type="ARBA" id="ARBA00022692"/>
    </source>
</evidence>
<dbReference type="Pfam" id="PF07291">
    <property type="entry name" value="MauE"/>
    <property type="match status" value="1"/>
</dbReference>
<evidence type="ECO:0000256" key="5">
    <source>
        <dbReference type="SAM" id="Phobius"/>
    </source>
</evidence>
<protein>
    <recommendedName>
        <fullName evidence="6">Methylamine utilisation protein MauE domain-containing protein</fullName>
    </recommendedName>
</protein>
<feature type="transmembrane region" description="Helical" evidence="5">
    <location>
        <begin position="115"/>
        <end position="131"/>
    </location>
</feature>
<comment type="subcellular location">
    <subcellularLocation>
        <location evidence="1">Membrane</location>
        <topology evidence="1">Multi-pass membrane protein</topology>
    </subcellularLocation>
</comment>
<sequence>MLLPLVFKGNGNVRLNYFRIILIGTYLWSGIHKINPSFIEIAYPSIMEGLFGMTDPDFVESTRILGYGIPVVEILISFGLFFPRSRHIAVYFAILSHLFILWYLGPLGINQNSIVYPWNIAMILMVWILFFNSEDKIVFLKQQPYKWKILNLKIILLVWIFPVFNFIGYWDNYLSFSLYSEKMTDMYVAIEENELQKFKDRFDNCFVELEGITGGKIIDINKWALKELNVPVYPETRIYKQIAEVFCGYNISQDKLIFIEATRPLGFGSLHSYSCRDLQFPTAKGK</sequence>
<dbReference type="InterPro" id="IPR009908">
    <property type="entry name" value="Methylamine_util_MauE"/>
</dbReference>
<evidence type="ECO:0000313" key="8">
    <source>
        <dbReference type="Proteomes" id="UP001172082"/>
    </source>
</evidence>
<feature type="transmembrane region" description="Helical" evidence="5">
    <location>
        <begin position="64"/>
        <end position="82"/>
    </location>
</feature>
<evidence type="ECO:0000313" key="7">
    <source>
        <dbReference type="EMBL" id="MDN5201797.1"/>
    </source>
</evidence>
<keyword evidence="2 5" id="KW-0812">Transmembrane</keyword>
<evidence type="ECO:0000256" key="4">
    <source>
        <dbReference type="ARBA" id="ARBA00023136"/>
    </source>
</evidence>